<keyword evidence="2" id="KW-1185">Reference proteome</keyword>
<name>A0ABT2SU97_9FIRM</name>
<evidence type="ECO:0000313" key="1">
    <source>
        <dbReference type="EMBL" id="MCU6738392.1"/>
    </source>
</evidence>
<gene>
    <name evidence="1" type="ORF">OCV55_06825</name>
</gene>
<reference evidence="1 2" key="1">
    <citation type="journal article" date="2021" name="ISME Commun">
        <title>Automated analysis of genomic sequences facilitates high-throughput and comprehensive description of bacteria.</title>
        <authorList>
            <person name="Hitch T.C.A."/>
        </authorList>
    </citation>
    <scope>NUCLEOTIDE SEQUENCE [LARGE SCALE GENOMIC DNA]</scope>
    <source>
        <strain evidence="1 2">H4_15</strain>
    </source>
</reference>
<protein>
    <submittedName>
        <fullName evidence="1">Uncharacterized protein</fullName>
    </submittedName>
</protein>
<dbReference type="EMBL" id="JAOQJR010000005">
    <property type="protein sequence ID" value="MCU6738392.1"/>
    <property type="molecule type" value="Genomic_DNA"/>
</dbReference>
<proteinExistence type="predicted"/>
<comment type="caution">
    <text evidence="1">The sequence shown here is derived from an EMBL/GenBank/DDBJ whole genome shotgun (WGS) entry which is preliminary data.</text>
</comment>
<evidence type="ECO:0000313" key="2">
    <source>
        <dbReference type="Proteomes" id="UP001208364"/>
    </source>
</evidence>
<accession>A0ABT2SU97</accession>
<sequence>MSSFELFPKLNNDLFEESSISIEPYSFSYISDNIEYDLDYDFENNEYIILDQKNIWNVKDYNLKFKTNLTIDNPHVLFGKNGIVPHNASINIALQWMSKPSQKRDTRKIGAFSIKDTFVNKTISMDIKPDRLKEYVKIRVIFTVGDCENILPNEMHLANKKGMIVGMFNEAKIMLEGKGSEFPIATVSNGVTKPLWMLEYSSINPEIDKFSAENVCLLLNTDHPDYKYLDEENLESSTPLFKEIFSSAILMILLNLDKDGYLEKVKDNEDFEEGSICAAMHYFIRTFNIKVDTIISMMQSVKENVYKEL</sequence>
<organism evidence="1 2">
    <name type="scientific">[Clostridium] ammoniilyticum</name>
    <dbReference type="NCBI Taxonomy" id="2981784"/>
    <lineage>
        <taxon>Bacteria</taxon>
        <taxon>Bacillati</taxon>
        <taxon>Bacillota</taxon>
        <taxon>Erysipelotrichia</taxon>
        <taxon>Erysipelotrichales</taxon>
        <taxon>Coprobacillaceae</taxon>
        <taxon>Faecalibacillus</taxon>
    </lineage>
</organism>
<dbReference type="RefSeq" id="WP_147580187.1">
    <property type="nucleotide sequence ID" value="NZ_JAOQJR010000005.1"/>
</dbReference>
<dbReference type="Proteomes" id="UP001208364">
    <property type="component" value="Unassembled WGS sequence"/>
</dbReference>